<sequence>MIEGIREFLLQTVPAGTEAIIYLQGFRNALLDRLFLLITFLGDGEFYLFLFLVVYLSVNKHWGRGLAYILLISTYINLLIKDVIALPRPYDSRITILRSETSYSFPSDHSQVALSTYGFFGLRVNKWSVWLVFIPLILLIGLSRVYIGVHYPQDLLGGWLSGLFILIIWEGMQHRIKNIPPLLSFILAIILPLLLMVLFYSRESLKTMATLMGVSLGFQLEKALVDFEADGLLLQKIVRILVALPIIATVWYGLKIILPDLSIFVFIRHLVLGFTVSFFIPSLLSRLKLVKKRNSLTWRNS</sequence>
<proteinExistence type="predicted"/>
<dbReference type="EC" id="3.6.1.27" evidence="3"/>
<evidence type="ECO:0000313" key="3">
    <source>
        <dbReference type="EMBL" id="MBT9145647.1"/>
    </source>
</evidence>
<keyword evidence="1" id="KW-1133">Transmembrane helix</keyword>
<dbReference type="SUPFAM" id="SSF48317">
    <property type="entry name" value="Acid phosphatase/Vanadium-dependent haloperoxidase"/>
    <property type="match status" value="1"/>
</dbReference>
<dbReference type="Gene3D" id="1.20.144.10">
    <property type="entry name" value="Phosphatidic acid phosphatase type 2/haloperoxidase"/>
    <property type="match status" value="1"/>
</dbReference>
<organism evidence="3 4">
    <name type="scientific">Psychracetigena formicireducens</name>
    <dbReference type="NCBI Taxonomy" id="2986056"/>
    <lineage>
        <taxon>Bacteria</taxon>
        <taxon>Bacillati</taxon>
        <taxon>Candidatus Lithacetigenota</taxon>
        <taxon>Candidatus Psychracetigena</taxon>
    </lineage>
</organism>
<dbReference type="EMBL" id="QLTW01000136">
    <property type="protein sequence ID" value="MBT9145647.1"/>
    <property type="molecule type" value="Genomic_DNA"/>
</dbReference>
<evidence type="ECO:0000259" key="2">
    <source>
        <dbReference type="SMART" id="SM00014"/>
    </source>
</evidence>
<feature type="transmembrane region" description="Helical" evidence="1">
    <location>
        <begin position="129"/>
        <end position="149"/>
    </location>
</feature>
<keyword evidence="3" id="KW-0378">Hydrolase</keyword>
<keyword evidence="1" id="KW-0472">Membrane</keyword>
<dbReference type="InterPro" id="IPR036938">
    <property type="entry name" value="PAP2/HPO_sf"/>
</dbReference>
<dbReference type="Proteomes" id="UP000811545">
    <property type="component" value="Unassembled WGS sequence"/>
</dbReference>
<dbReference type="SMART" id="SM00014">
    <property type="entry name" value="acidPPc"/>
    <property type="match status" value="1"/>
</dbReference>
<dbReference type="CDD" id="cd03392">
    <property type="entry name" value="PAP2_like_2"/>
    <property type="match status" value="1"/>
</dbReference>
<dbReference type="InterPro" id="IPR000326">
    <property type="entry name" value="PAP2/HPO"/>
</dbReference>
<dbReference type="GO" id="GO:0050380">
    <property type="term" value="F:undecaprenyl-diphosphatase activity"/>
    <property type="evidence" value="ECO:0007669"/>
    <property type="project" value="UniProtKB-EC"/>
</dbReference>
<name>A0A9E2F2G5_PSYF1</name>
<evidence type="ECO:0000256" key="1">
    <source>
        <dbReference type="SAM" id="Phobius"/>
    </source>
</evidence>
<feature type="transmembrane region" description="Helical" evidence="1">
    <location>
        <begin position="237"/>
        <end position="257"/>
    </location>
</feature>
<gene>
    <name evidence="3" type="primary">ybjG</name>
    <name evidence="3" type="ORF">DDT42_01522</name>
</gene>
<feature type="transmembrane region" description="Helical" evidence="1">
    <location>
        <begin position="263"/>
        <end position="284"/>
    </location>
</feature>
<dbReference type="PANTHER" id="PTHR14969">
    <property type="entry name" value="SPHINGOSINE-1-PHOSPHATE PHOSPHOHYDROLASE"/>
    <property type="match status" value="1"/>
</dbReference>
<feature type="domain" description="Phosphatidic acid phosphatase type 2/haloperoxidase" evidence="2">
    <location>
        <begin position="64"/>
        <end position="170"/>
    </location>
</feature>
<keyword evidence="1" id="KW-0812">Transmembrane</keyword>
<accession>A0A9E2F2G5</accession>
<feature type="transmembrane region" description="Helical" evidence="1">
    <location>
        <begin position="179"/>
        <end position="201"/>
    </location>
</feature>
<feature type="transmembrane region" description="Helical" evidence="1">
    <location>
        <begin position="62"/>
        <end position="80"/>
    </location>
</feature>
<reference evidence="3 4" key="1">
    <citation type="journal article" date="2021" name="bioRxiv">
        <title>Unique metabolic strategies in Hadean analogues reveal hints for primordial physiology.</title>
        <authorList>
            <person name="Nobu M.K."/>
            <person name="Nakai R."/>
            <person name="Tamazawa S."/>
            <person name="Mori H."/>
            <person name="Toyoda A."/>
            <person name="Ijiri A."/>
            <person name="Suzuki S."/>
            <person name="Kurokawa K."/>
            <person name="Kamagata Y."/>
            <person name="Tamaki H."/>
        </authorList>
    </citation>
    <scope>NUCLEOTIDE SEQUENCE [LARGE SCALE GENOMIC DNA]</scope>
    <source>
        <strain evidence="3">BS525</strain>
    </source>
</reference>
<dbReference type="AlphaFoldDB" id="A0A9E2F2G5"/>
<feature type="transmembrane region" description="Helical" evidence="1">
    <location>
        <begin position="34"/>
        <end position="56"/>
    </location>
</feature>
<dbReference type="Pfam" id="PF01569">
    <property type="entry name" value="PAP2"/>
    <property type="match status" value="1"/>
</dbReference>
<evidence type="ECO:0000313" key="4">
    <source>
        <dbReference type="Proteomes" id="UP000811545"/>
    </source>
</evidence>
<dbReference type="PANTHER" id="PTHR14969:SF13">
    <property type="entry name" value="AT30094P"/>
    <property type="match status" value="1"/>
</dbReference>
<feature type="transmembrane region" description="Helical" evidence="1">
    <location>
        <begin position="155"/>
        <end position="172"/>
    </location>
</feature>
<protein>
    <submittedName>
        <fullName evidence="3">Undecaprenyl-diphosphatase YbjG</fullName>
        <ecNumber evidence="3">3.6.1.27</ecNumber>
    </submittedName>
</protein>
<comment type="caution">
    <text evidence="3">The sequence shown here is derived from an EMBL/GenBank/DDBJ whole genome shotgun (WGS) entry which is preliminary data.</text>
</comment>